<dbReference type="InterPro" id="IPR036291">
    <property type="entry name" value="NAD(P)-bd_dom_sf"/>
</dbReference>
<dbReference type="Pfam" id="PF22725">
    <property type="entry name" value="GFO_IDH_MocA_C3"/>
    <property type="match status" value="1"/>
</dbReference>
<dbReference type="InterPro" id="IPR055170">
    <property type="entry name" value="GFO_IDH_MocA-like_dom"/>
</dbReference>
<accession>A0A2P2DWY1</accession>
<feature type="domain" description="Gfo/Idh/MocA-like oxidoreductase N-terminal" evidence="1">
    <location>
        <begin position="7"/>
        <end position="147"/>
    </location>
</feature>
<organism evidence="3 4">
    <name type="scientific">Leptospira ryugenii</name>
    <dbReference type="NCBI Taxonomy" id="1917863"/>
    <lineage>
        <taxon>Bacteria</taxon>
        <taxon>Pseudomonadati</taxon>
        <taxon>Spirochaetota</taxon>
        <taxon>Spirochaetia</taxon>
        <taxon>Leptospirales</taxon>
        <taxon>Leptospiraceae</taxon>
        <taxon>Leptospira</taxon>
    </lineage>
</organism>
<evidence type="ECO:0000259" key="1">
    <source>
        <dbReference type="Pfam" id="PF01408"/>
    </source>
</evidence>
<feature type="domain" description="GFO/IDH/MocA-like oxidoreductase" evidence="2">
    <location>
        <begin position="155"/>
        <end position="269"/>
    </location>
</feature>
<dbReference type="InterPro" id="IPR051450">
    <property type="entry name" value="Gfo/Idh/MocA_Oxidoreductases"/>
</dbReference>
<comment type="caution">
    <text evidence="3">The sequence shown here is derived from an EMBL/GenBank/DDBJ whole genome shotgun (WGS) entry which is preliminary data.</text>
</comment>
<name>A0A2P2DWY1_9LEPT</name>
<dbReference type="PANTHER" id="PTHR43377">
    <property type="entry name" value="BILIVERDIN REDUCTASE A"/>
    <property type="match status" value="1"/>
</dbReference>
<dbReference type="Gene3D" id="3.40.50.720">
    <property type="entry name" value="NAD(P)-binding Rossmann-like Domain"/>
    <property type="match status" value="1"/>
</dbReference>
<dbReference type="SUPFAM" id="SSF51735">
    <property type="entry name" value="NAD(P)-binding Rossmann-fold domains"/>
    <property type="match status" value="1"/>
</dbReference>
<gene>
    <name evidence="3" type="ORF">LPTSP4_06510</name>
</gene>
<dbReference type="RefSeq" id="WP_244594256.1">
    <property type="nucleotide sequence ID" value="NZ_BFBB01000002.1"/>
</dbReference>
<dbReference type="SUPFAM" id="SSF55347">
    <property type="entry name" value="Glyceraldehyde-3-phosphate dehydrogenase-like, C-terminal domain"/>
    <property type="match status" value="1"/>
</dbReference>
<dbReference type="PANTHER" id="PTHR43377:SF1">
    <property type="entry name" value="BILIVERDIN REDUCTASE A"/>
    <property type="match status" value="1"/>
</dbReference>
<dbReference type="Gene3D" id="3.30.360.10">
    <property type="entry name" value="Dihydrodipicolinate Reductase, domain 2"/>
    <property type="match status" value="1"/>
</dbReference>
<evidence type="ECO:0000259" key="2">
    <source>
        <dbReference type="Pfam" id="PF22725"/>
    </source>
</evidence>
<reference evidence="3 4" key="1">
    <citation type="submission" date="2018-02" db="EMBL/GenBank/DDBJ databases">
        <title>Novel Leptospira species isolated from soil and water in Japan.</title>
        <authorList>
            <person name="Nakao R."/>
            <person name="Masuzawa T."/>
        </authorList>
    </citation>
    <scope>NUCLEOTIDE SEQUENCE [LARGE SCALE GENOMIC DNA]</scope>
    <source>
        <strain evidence="3 4">YH101</strain>
    </source>
</reference>
<sequence length="352" mass="40661">MSETSKIKTLLIGLGRIGTKLEADAYRMKPCTHAGVLFSKWGKKRFDLQAVCDSETLALAAFSSQWKQERKTWKEFTAWEDIQREGLAIDFAIIATRSNSHFALAKALLRQKVPNILIEKPVCLKSLEAKELFALAKRSRSRIWINHERRYHPRYQRVRDLLKQKTFGQVKSVKANVFTSAKNPGIAFQKYGGGPLLHDGTHAIDLLFWLFGSLRLHFAEVKRPRKTSIEDRATAWFTNQEGYPIFLDVSGGRDYFQFEIEIFTDRARLILSNDGFRLFASKESKLYQGFRSLEEVPWKGLPKLKSSNAFLGIYSEIFQNISGKIDFQEGTLEENIKILECIESMYQFRRKK</sequence>
<evidence type="ECO:0000313" key="4">
    <source>
        <dbReference type="Proteomes" id="UP000245133"/>
    </source>
</evidence>
<dbReference type="Proteomes" id="UP000245133">
    <property type="component" value="Unassembled WGS sequence"/>
</dbReference>
<dbReference type="GO" id="GO:0000166">
    <property type="term" value="F:nucleotide binding"/>
    <property type="evidence" value="ECO:0007669"/>
    <property type="project" value="InterPro"/>
</dbReference>
<dbReference type="Pfam" id="PF01408">
    <property type="entry name" value="GFO_IDH_MocA"/>
    <property type="match status" value="1"/>
</dbReference>
<proteinExistence type="predicted"/>
<protein>
    <submittedName>
        <fullName evidence="3">Oxidoreductase, NAD-binding domain protein</fullName>
    </submittedName>
</protein>
<dbReference type="AlphaFoldDB" id="A0A2P2DWY1"/>
<dbReference type="InterPro" id="IPR000683">
    <property type="entry name" value="Gfo/Idh/MocA-like_OxRdtase_N"/>
</dbReference>
<dbReference type="EMBL" id="BFBB01000002">
    <property type="protein sequence ID" value="GBF49141.1"/>
    <property type="molecule type" value="Genomic_DNA"/>
</dbReference>
<keyword evidence="4" id="KW-1185">Reference proteome</keyword>
<evidence type="ECO:0000313" key="3">
    <source>
        <dbReference type="EMBL" id="GBF49141.1"/>
    </source>
</evidence>